<evidence type="ECO:0000256" key="5">
    <source>
        <dbReference type="ARBA" id="ARBA00022801"/>
    </source>
</evidence>
<dbReference type="Pfam" id="PF00078">
    <property type="entry name" value="RVT_1"/>
    <property type="match status" value="1"/>
</dbReference>
<dbReference type="InterPro" id="IPR043128">
    <property type="entry name" value="Rev_trsase/Diguanyl_cyclase"/>
</dbReference>
<dbReference type="PROSITE" id="PS50878">
    <property type="entry name" value="RT_POL"/>
    <property type="match status" value="1"/>
</dbReference>
<keyword evidence="5" id="KW-0378">Hydrolase</keyword>
<keyword evidence="6" id="KW-0695">RNA-directed DNA polymerase</keyword>
<feature type="domain" description="Reverse transcriptase" evidence="8">
    <location>
        <begin position="1"/>
        <end position="105"/>
    </location>
</feature>
<dbReference type="PANTHER" id="PTHR37984">
    <property type="entry name" value="PROTEIN CBG26694"/>
    <property type="match status" value="1"/>
</dbReference>
<dbReference type="GO" id="GO:0003964">
    <property type="term" value="F:RNA-directed DNA polymerase activity"/>
    <property type="evidence" value="ECO:0007669"/>
    <property type="project" value="UniProtKB-KW"/>
</dbReference>
<evidence type="ECO:0000313" key="10">
    <source>
        <dbReference type="Proteomes" id="UP000198211"/>
    </source>
</evidence>
<evidence type="ECO:0000256" key="4">
    <source>
        <dbReference type="ARBA" id="ARBA00022759"/>
    </source>
</evidence>
<evidence type="ECO:0000259" key="8">
    <source>
        <dbReference type="PROSITE" id="PS50878"/>
    </source>
</evidence>
<dbReference type="Gene3D" id="3.30.70.270">
    <property type="match status" value="2"/>
</dbReference>
<reference evidence="10" key="1">
    <citation type="submission" date="2017-03" db="EMBL/GenBank/DDBJ databases">
        <title>Phytopthora megakarya and P. palmivora, two closely related causual agents of cacao black pod achieved similar genome size and gene model numbers by different mechanisms.</title>
        <authorList>
            <person name="Ali S."/>
            <person name="Shao J."/>
            <person name="Larry D.J."/>
            <person name="Kronmiller B."/>
            <person name="Shen D."/>
            <person name="Strem M.D."/>
            <person name="Melnick R.L."/>
            <person name="Guiltinan M.J."/>
            <person name="Tyler B.M."/>
            <person name="Meinhardt L.W."/>
            <person name="Bailey B.A."/>
        </authorList>
    </citation>
    <scope>NUCLEOTIDE SEQUENCE [LARGE SCALE GENOMIC DNA]</scope>
    <source>
        <strain evidence="10">zdho120</strain>
    </source>
</reference>
<dbReference type="PANTHER" id="PTHR37984:SF5">
    <property type="entry name" value="PROTEIN NYNRIN-LIKE"/>
    <property type="match status" value="1"/>
</dbReference>
<keyword evidence="10" id="KW-1185">Reference proteome</keyword>
<comment type="caution">
    <text evidence="9">The sequence shown here is derived from an EMBL/GenBank/DDBJ whole genome shotgun (WGS) entry which is preliminary data.</text>
</comment>
<sequence>MADADNEKTAFTTRKGLYRFTRMPFGLTNAPATFQRLMNQVLQSLTWTTCLVYLDDIVIFTKGDIRWHVVEVASVFARLANAGLTLKLKRWAFAVNSMEYLGHELNSVGVRPTQRLVTAVQEFPRPKDAIEVRRFGHLAGYYRRFIEGFGSIAAPLTKLLRKSVEWAWTPAQETAFEHIKWILTNKPLLLYPDFNKPLKLLTDASKVGLGACLLQNQGVGWQPIGYASKVTSETEENYGITELECLAVVWAIRLFRPYLYGRRFVIVTDHASFKWLMTNLTLTGKLHRWALTLQGYDFNIKFRPGSINVVADALSRAPVKVLAASGLMVMSHGALSKASESSGSDNAAVGSRGSGATTCTAMTQASSRPWTRAAKRREDAAKQLEVTMQL</sequence>
<dbReference type="SUPFAM" id="SSF56672">
    <property type="entry name" value="DNA/RNA polymerases"/>
    <property type="match status" value="1"/>
</dbReference>
<evidence type="ECO:0000256" key="6">
    <source>
        <dbReference type="ARBA" id="ARBA00022918"/>
    </source>
</evidence>
<keyword evidence="3" id="KW-0540">Nuclease</keyword>
<name>A0A225WXT4_9STRA</name>
<accession>A0A225WXT4</accession>
<evidence type="ECO:0000256" key="2">
    <source>
        <dbReference type="ARBA" id="ARBA00022695"/>
    </source>
</evidence>
<dbReference type="OrthoDB" id="420169at2759"/>
<dbReference type="Proteomes" id="UP000198211">
    <property type="component" value="Unassembled WGS sequence"/>
</dbReference>
<evidence type="ECO:0000256" key="1">
    <source>
        <dbReference type="ARBA" id="ARBA00022679"/>
    </source>
</evidence>
<protein>
    <submittedName>
        <fullName evidence="9">Enzymatic Polyprotein</fullName>
    </submittedName>
</protein>
<dbReference type="FunFam" id="3.30.70.270:FF:000003">
    <property type="entry name" value="Transposon Ty3-G Gag-Pol polyprotein"/>
    <property type="match status" value="1"/>
</dbReference>
<dbReference type="GO" id="GO:0016787">
    <property type="term" value="F:hydrolase activity"/>
    <property type="evidence" value="ECO:0007669"/>
    <property type="project" value="UniProtKB-KW"/>
</dbReference>
<organism evidence="9 10">
    <name type="scientific">Phytophthora megakarya</name>
    <dbReference type="NCBI Taxonomy" id="4795"/>
    <lineage>
        <taxon>Eukaryota</taxon>
        <taxon>Sar</taxon>
        <taxon>Stramenopiles</taxon>
        <taxon>Oomycota</taxon>
        <taxon>Peronosporomycetes</taxon>
        <taxon>Peronosporales</taxon>
        <taxon>Peronosporaceae</taxon>
        <taxon>Phytophthora</taxon>
    </lineage>
</organism>
<dbReference type="GO" id="GO:0004519">
    <property type="term" value="F:endonuclease activity"/>
    <property type="evidence" value="ECO:0007669"/>
    <property type="project" value="UniProtKB-KW"/>
</dbReference>
<keyword evidence="1" id="KW-0808">Transferase</keyword>
<keyword evidence="2" id="KW-0548">Nucleotidyltransferase</keyword>
<evidence type="ECO:0000256" key="7">
    <source>
        <dbReference type="SAM" id="MobiDB-lite"/>
    </source>
</evidence>
<dbReference type="EMBL" id="NBNE01000127">
    <property type="protein sequence ID" value="OWZ22555.1"/>
    <property type="molecule type" value="Genomic_DNA"/>
</dbReference>
<dbReference type="FunFam" id="3.30.70.270:FF:000020">
    <property type="entry name" value="Transposon Tf2-6 polyprotein-like Protein"/>
    <property type="match status" value="1"/>
</dbReference>
<dbReference type="InterPro" id="IPR000477">
    <property type="entry name" value="RT_dom"/>
</dbReference>
<dbReference type="InterPro" id="IPR050951">
    <property type="entry name" value="Retrovirus_Pol_polyprotein"/>
</dbReference>
<gene>
    <name evidence="9" type="ORF">PHMEG_0002718</name>
</gene>
<dbReference type="AlphaFoldDB" id="A0A225WXT4"/>
<dbReference type="Gene3D" id="3.10.10.10">
    <property type="entry name" value="HIV Type 1 Reverse Transcriptase, subunit A, domain 1"/>
    <property type="match status" value="1"/>
</dbReference>
<dbReference type="CDD" id="cd01647">
    <property type="entry name" value="RT_LTR"/>
    <property type="match status" value="1"/>
</dbReference>
<feature type="compositionally biased region" description="Polar residues" evidence="7">
    <location>
        <begin position="354"/>
        <end position="369"/>
    </location>
</feature>
<feature type="region of interest" description="Disordered" evidence="7">
    <location>
        <begin position="337"/>
        <end position="378"/>
    </location>
</feature>
<dbReference type="Pfam" id="PF17917">
    <property type="entry name" value="RT_RNaseH"/>
    <property type="match status" value="1"/>
</dbReference>
<evidence type="ECO:0000313" key="9">
    <source>
        <dbReference type="EMBL" id="OWZ22555.1"/>
    </source>
</evidence>
<dbReference type="CDD" id="cd09274">
    <property type="entry name" value="RNase_HI_RT_Ty3"/>
    <property type="match status" value="1"/>
</dbReference>
<dbReference type="InterPro" id="IPR041373">
    <property type="entry name" value="RT_RNaseH"/>
</dbReference>
<dbReference type="InterPro" id="IPR043502">
    <property type="entry name" value="DNA/RNA_pol_sf"/>
</dbReference>
<proteinExistence type="predicted"/>
<evidence type="ECO:0000256" key="3">
    <source>
        <dbReference type="ARBA" id="ARBA00022722"/>
    </source>
</evidence>
<keyword evidence="4" id="KW-0255">Endonuclease</keyword>